<dbReference type="CDD" id="cd04301">
    <property type="entry name" value="NAT_SF"/>
    <property type="match status" value="1"/>
</dbReference>
<dbReference type="Pfam" id="PF00583">
    <property type="entry name" value="Acetyltransf_1"/>
    <property type="match status" value="1"/>
</dbReference>
<evidence type="ECO:0000256" key="2">
    <source>
        <dbReference type="ARBA" id="ARBA00023315"/>
    </source>
</evidence>
<reference evidence="5" key="1">
    <citation type="journal article" date="2019" name="Int. J. Syst. Evol. Microbiol.">
        <title>The Global Catalogue of Microorganisms (GCM) 10K type strain sequencing project: providing services to taxonomists for standard genome sequencing and annotation.</title>
        <authorList>
            <consortium name="The Broad Institute Genomics Platform"/>
            <consortium name="The Broad Institute Genome Sequencing Center for Infectious Disease"/>
            <person name="Wu L."/>
            <person name="Ma J."/>
        </authorList>
    </citation>
    <scope>NUCLEOTIDE SEQUENCE [LARGE SCALE GENOMIC DNA]</scope>
    <source>
        <strain evidence="5">CGMCC 1.16444</strain>
    </source>
</reference>
<keyword evidence="5" id="KW-1185">Reference proteome</keyword>
<evidence type="ECO:0000313" key="5">
    <source>
        <dbReference type="Proteomes" id="UP001595796"/>
    </source>
</evidence>
<dbReference type="EMBL" id="JBHSJF010000001">
    <property type="protein sequence ID" value="MFC5066444.1"/>
    <property type="molecule type" value="Genomic_DNA"/>
</dbReference>
<proteinExistence type="predicted"/>
<dbReference type="InterPro" id="IPR016181">
    <property type="entry name" value="Acyl_CoA_acyltransferase"/>
</dbReference>
<evidence type="ECO:0000313" key="4">
    <source>
        <dbReference type="EMBL" id="MFC5066444.1"/>
    </source>
</evidence>
<sequence length="173" mass="19085">MTMHVRAALPGEIPALAKLWYNGWQDAHAALMPAELTRLRTEQSFAERLAAALPRIRVVGPEGAPIGFAIVKDDELYQLFVAADARGKGVAVTLIEDAETRLAASGVETAWLACAIGNERAARFYEKRGWRRIGTFSNEIETSEGPFNLDVCRYEKRLGTLSSGERADTHRQV</sequence>
<comment type="caution">
    <text evidence="4">The sequence shown here is derived from an EMBL/GenBank/DDBJ whole genome shotgun (WGS) entry which is preliminary data.</text>
</comment>
<dbReference type="PROSITE" id="PS51186">
    <property type="entry name" value="GNAT"/>
    <property type="match status" value="1"/>
</dbReference>
<gene>
    <name evidence="4" type="ORF">ACFPFW_00265</name>
</gene>
<organism evidence="4 5">
    <name type="scientific">Flaviflagellibacter deserti</name>
    <dbReference type="NCBI Taxonomy" id="2267266"/>
    <lineage>
        <taxon>Bacteria</taxon>
        <taxon>Pseudomonadati</taxon>
        <taxon>Pseudomonadota</taxon>
        <taxon>Alphaproteobacteria</taxon>
        <taxon>Hyphomicrobiales</taxon>
        <taxon>Flaviflagellibacter</taxon>
    </lineage>
</organism>
<dbReference type="GO" id="GO:0016746">
    <property type="term" value="F:acyltransferase activity"/>
    <property type="evidence" value="ECO:0007669"/>
    <property type="project" value="UniProtKB-KW"/>
</dbReference>
<dbReference type="PANTHER" id="PTHR43877:SF2">
    <property type="entry name" value="AMINOALKYLPHOSPHONATE N-ACETYLTRANSFERASE-RELATED"/>
    <property type="match status" value="1"/>
</dbReference>
<dbReference type="RefSeq" id="WP_379768919.1">
    <property type="nucleotide sequence ID" value="NZ_JBHSJF010000001.1"/>
</dbReference>
<dbReference type="SUPFAM" id="SSF55729">
    <property type="entry name" value="Acyl-CoA N-acyltransferases (Nat)"/>
    <property type="match status" value="1"/>
</dbReference>
<dbReference type="Proteomes" id="UP001595796">
    <property type="component" value="Unassembled WGS sequence"/>
</dbReference>
<feature type="domain" description="N-acetyltransferase" evidence="3">
    <location>
        <begin position="3"/>
        <end position="159"/>
    </location>
</feature>
<dbReference type="PANTHER" id="PTHR43877">
    <property type="entry name" value="AMINOALKYLPHOSPHONATE N-ACETYLTRANSFERASE-RELATED-RELATED"/>
    <property type="match status" value="1"/>
</dbReference>
<accession>A0ABV9YW53</accession>
<dbReference type="InterPro" id="IPR050832">
    <property type="entry name" value="Bact_Acetyltransf"/>
</dbReference>
<name>A0ABV9YW53_9HYPH</name>
<dbReference type="InterPro" id="IPR000182">
    <property type="entry name" value="GNAT_dom"/>
</dbReference>
<evidence type="ECO:0000256" key="1">
    <source>
        <dbReference type="ARBA" id="ARBA00022679"/>
    </source>
</evidence>
<dbReference type="Gene3D" id="3.40.630.30">
    <property type="match status" value="1"/>
</dbReference>
<keyword evidence="1 4" id="KW-0808">Transferase</keyword>
<dbReference type="EC" id="2.3.-.-" evidence="4"/>
<protein>
    <submittedName>
        <fullName evidence="4">GNAT family N-acetyltransferase</fullName>
        <ecNumber evidence="4">2.3.-.-</ecNumber>
    </submittedName>
</protein>
<keyword evidence="2 4" id="KW-0012">Acyltransferase</keyword>
<evidence type="ECO:0000259" key="3">
    <source>
        <dbReference type="PROSITE" id="PS51186"/>
    </source>
</evidence>